<reference evidence="1 2" key="1">
    <citation type="journal article" date="2019" name="Int. J. Syst. Evol. Microbiol.">
        <title>The Global Catalogue of Microorganisms (GCM) 10K type strain sequencing project: providing services to taxonomists for standard genome sequencing and annotation.</title>
        <authorList>
            <consortium name="The Broad Institute Genomics Platform"/>
            <consortium name="The Broad Institute Genome Sequencing Center for Infectious Disease"/>
            <person name="Wu L."/>
            <person name="Ma J."/>
        </authorList>
    </citation>
    <scope>NUCLEOTIDE SEQUENCE [LARGE SCALE GENOMIC DNA]</scope>
    <source>
        <strain evidence="1 2">XZYJ18</strain>
    </source>
</reference>
<comment type="caution">
    <text evidence="1">The sequence shown here is derived from an EMBL/GenBank/DDBJ whole genome shotgun (WGS) entry which is preliminary data.</text>
</comment>
<evidence type="ECO:0000313" key="2">
    <source>
        <dbReference type="Proteomes" id="UP001595945"/>
    </source>
</evidence>
<protein>
    <submittedName>
        <fullName evidence="1">Uncharacterized protein</fullName>
    </submittedName>
</protein>
<dbReference type="Proteomes" id="UP001595945">
    <property type="component" value="Unassembled WGS sequence"/>
</dbReference>
<sequence length="131" mass="14408">MTDRDTASFRMTRNEARVVIAALSDEEMTASGDRGMRIQNVQDHLAAEFDFDEHRGVEKGEMAAGDDTGWLDNDAIFGGNDPDDTERVELSRAEATAVTDALAAFELDEGHENAGTAENVRERIEDAFEGR</sequence>
<organism evidence="1 2">
    <name type="scientific">Halorussus aquaticus</name>
    <dbReference type="NCBI Taxonomy" id="2953748"/>
    <lineage>
        <taxon>Archaea</taxon>
        <taxon>Methanobacteriati</taxon>
        <taxon>Methanobacteriota</taxon>
        <taxon>Stenosarchaea group</taxon>
        <taxon>Halobacteria</taxon>
        <taxon>Halobacteriales</taxon>
        <taxon>Haladaptataceae</taxon>
        <taxon>Halorussus</taxon>
    </lineage>
</organism>
<gene>
    <name evidence="1" type="ORF">ACFO9K_02940</name>
</gene>
<dbReference type="EMBL" id="JBHSHT010000001">
    <property type="protein sequence ID" value="MFC4823212.1"/>
    <property type="molecule type" value="Genomic_DNA"/>
</dbReference>
<name>A0ABD5PXY7_9EURY</name>
<accession>A0ABD5PXY7</accession>
<evidence type="ECO:0000313" key="1">
    <source>
        <dbReference type="EMBL" id="MFC4823212.1"/>
    </source>
</evidence>
<dbReference type="RefSeq" id="WP_254267301.1">
    <property type="nucleotide sequence ID" value="NZ_CP100400.1"/>
</dbReference>
<dbReference type="AlphaFoldDB" id="A0ABD5PXY7"/>
<keyword evidence="2" id="KW-1185">Reference proteome</keyword>
<dbReference type="GeneID" id="73045743"/>
<proteinExistence type="predicted"/>